<name>A0A2M6XST5_9BACT</name>
<accession>A0A2M6XST5</accession>
<gene>
    <name evidence="2" type="ORF">COT27_01835</name>
</gene>
<keyword evidence="1" id="KW-1133">Transmembrane helix</keyword>
<dbReference type="AlphaFoldDB" id="A0A2M6XST5"/>
<dbReference type="Proteomes" id="UP000230586">
    <property type="component" value="Unassembled WGS sequence"/>
</dbReference>
<protein>
    <submittedName>
        <fullName evidence="2">Uncharacterized protein</fullName>
    </submittedName>
</protein>
<organism evidence="2 3">
    <name type="scientific">Candidatus Kuenenbacteria bacterium CG08_land_8_20_14_0_20_37_23</name>
    <dbReference type="NCBI Taxonomy" id="1974617"/>
    <lineage>
        <taxon>Bacteria</taxon>
        <taxon>Candidatus Kueneniibacteriota</taxon>
    </lineage>
</organism>
<reference evidence="3" key="1">
    <citation type="submission" date="2017-09" db="EMBL/GenBank/DDBJ databases">
        <title>Depth-based differentiation of microbial function through sediment-hosted aquifers and enrichment of novel symbionts in the deep terrestrial subsurface.</title>
        <authorList>
            <person name="Probst A.J."/>
            <person name="Ladd B."/>
            <person name="Jarett J.K."/>
            <person name="Geller-Mcgrath D.E."/>
            <person name="Sieber C.M.K."/>
            <person name="Emerson J.B."/>
            <person name="Anantharaman K."/>
            <person name="Thomas B.C."/>
            <person name="Malmstrom R."/>
            <person name="Stieglmeier M."/>
            <person name="Klingl A."/>
            <person name="Woyke T."/>
            <person name="Ryan C.M."/>
            <person name="Banfield J.F."/>
        </authorList>
    </citation>
    <scope>NUCLEOTIDE SEQUENCE [LARGE SCALE GENOMIC DNA]</scope>
</reference>
<evidence type="ECO:0000313" key="3">
    <source>
        <dbReference type="Proteomes" id="UP000230586"/>
    </source>
</evidence>
<feature type="transmembrane region" description="Helical" evidence="1">
    <location>
        <begin position="5"/>
        <end position="22"/>
    </location>
</feature>
<dbReference type="SUPFAM" id="SSF53850">
    <property type="entry name" value="Periplasmic binding protein-like II"/>
    <property type="match status" value="1"/>
</dbReference>
<comment type="caution">
    <text evidence="2">The sequence shown here is derived from an EMBL/GenBank/DDBJ whole genome shotgun (WGS) entry which is preliminary data.</text>
</comment>
<dbReference type="CDD" id="cd01008">
    <property type="entry name" value="PBP2_NrtA_SsuA_CpmA_like"/>
    <property type="match status" value="1"/>
</dbReference>
<dbReference type="PANTHER" id="PTHR30024:SF42">
    <property type="entry name" value="ALIPHATIC SULFONATES-BINDING PROTEIN-RELATED"/>
    <property type="match status" value="1"/>
</dbReference>
<sequence>MNKQLITIIVIVILLGVGFLVFKKDNQPSELTTIRIGWQIGWVPQAQLAQVLKHTDILETNGLRGEFKSFSYGGPLNEAALAGDVDVIFTADFPAINLLSKSDKWTIVSRLIDFRGGIIVPKNSSHQSVADLKGKKIPGPYGSGTHLHVTAFLKEQGFDAQKDFQLQNLDILEQSSVIQKGTAESWGDVAGFISWDPTIGLQEAAGKARILKLVTPQAFVVMSNDFIISHPEAAEDFIRSFLQGYYFYAKNQQLANDWFVQEAKTNIPNEVLDRAASLEQNLKSSSIADINISLNEERIANLEKIMDEAVKNGFLKDSFNIRKEINQSILGDAQKNISDFNINDVQSK</sequence>
<dbReference type="Gene3D" id="3.40.190.10">
    <property type="entry name" value="Periplasmic binding protein-like II"/>
    <property type="match status" value="2"/>
</dbReference>
<proteinExistence type="predicted"/>
<dbReference type="EMBL" id="PEXX01000036">
    <property type="protein sequence ID" value="PIU10651.1"/>
    <property type="molecule type" value="Genomic_DNA"/>
</dbReference>
<evidence type="ECO:0000313" key="2">
    <source>
        <dbReference type="EMBL" id="PIU10651.1"/>
    </source>
</evidence>
<evidence type="ECO:0000256" key="1">
    <source>
        <dbReference type="SAM" id="Phobius"/>
    </source>
</evidence>
<keyword evidence="1" id="KW-0812">Transmembrane</keyword>
<dbReference type="PANTHER" id="PTHR30024">
    <property type="entry name" value="ALIPHATIC SULFONATES-BINDING PROTEIN-RELATED"/>
    <property type="match status" value="1"/>
</dbReference>
<keyword evidence="1" id="KW-0472">Membrane</keyword>
<dbReference type="Pfam" id="PF12974">
    <property type="entry name" value="Phosphonate-bd"/>
    <property type="match status" value="1"/>
</dbReference>